<keyword evidence="4 7" id="KW-0808">Transferase</keyword>
<comment type="caution">
    <text evidence="7">The sequence shown here is derived from an EMBL/GenBank/DDBJ whole genome shotgun (WGS) entry which is preliminary data.</text>
</comment>
<dbReference type="InterPro" id="IPR051810">
    <property type="entry name" value="Precorrin_MeTrfase"/>
</dbReference>
<dbReference type="SUPFAM" id="SSF53790">
    <property type="entry name" value="Tetrapyrrole methylase"/>
    <property type="match status" value="1"/>
</dbReference>
<dbReference type="Gene3D" id="3.30.950.10">
    <property type="entry name" value="Methyltransferase, Cobalt-precorrin-4 Transmethylase, Domain 2"/>
    <property type="match status" value="1"/>
</dbReference>
<protein>
    <submittedName>
        <fullName evidence="7">Precorrin-3B C(17)-methyltransferase</fullName>
    </submittedName>
</protein>
<dbReference type="Pfam" id="PF00590">
    <property type="entry name" value="TP_methylase"/>
    <property type="match status" value="1"/>
</dbReference>
<reference evidence="7 8" key="1">
    <citation type="submission" date="2016-08" db="EMBL/GenBank/DDBJ databases">
        <authorList>
            <person name="Seilhamer J.J."/>
        </authorList>
    </citation>
    <scope>NUCLEOTIDE SEQUENCE [LARGE SCALE GENOMIC DNA]</scope>
    <source>
        <strain evidence="7 8">PH27A</strain>
    </source>
</reference>
<dbReference type="CDD" id="cd11646">
    <property type="entry name" value="Precorrin_3B_C17_MT"/>
    <property type="match status" value="1"/>
</dbReference>
<comment type="pathway">
    <text evidence="1">Cofactor biosynthesis; adenosylcobalamin biosynthesis.</text>
</comment>
<dbReference type="GO" id="GO:0008168">
    <property type="term" value="F:methyltransferase activity"/>
    <property type="evidence" value="ECO:0007669"/>
    <property type="project" value="UniProtKB-KW"/>
</dbReference>
<keyword evidence="8" id="KW-1185">Reference proteome</keyword>
<dbReference type="UniPathway" id="UPA00148"/>
<organism evidence="7 8">
    <name type="scientific">Terasakiispira papahanaumokuakeensis</name>
    <dbReference type="NCBI Taxonomy" id="197479"/>
    <lineage>
        <taxon>Bacteria</taxon>
        <taxon>Pseudomonadati</taxon>
        <taxon>Pseudomonadota</taxon>
        <taxon>Gammaproteobacteria</taxon>
        <taxon>Oceanospirillales</taxon>
        <taxon>Terasakiispira</taxon>
    </lineage>
</organism>
<feature type="domain" description="Tetrapyrrole methylase" evidence="6">
    <location>
        <begin position="7"/>
        <end position="215"/>
    </location>
</feature>
<dbReference type="GO" id="GO:0009236">
    <property type="term" value="P:cobalamin biosynthetic process"/>
    <property type="evidence" value="ECO:0007669"/>
    <property type="project" value="UniProtKB-UniPathway"/>
</dbReference>
<evidence type="ECO:0000256" key="2">
    <source>
        <dbReference type="ARBA" id="ARBA00022573"/>
    </source>
</evidence>
<evidence type="ECO:0000313" key="8">
    <source>
        <dbReference type="Proteomes" id="UP000094291"/>
    </source>
</evidence>
<evidence type="ECO:0000259" key="6">
    <source>
        <dbReference type="Pfam" id="PF00590"/>
    </source>
</evidence>
<sequence>MTGTGQLWVAGLGPGDQDLITPQVQAALAAATDVVGYFPYVERVPERPNLRRHASDNRQELARAQEALALAADGRQVVVVSSGDPGVFAMAAAVFEAIENGPSDWRALTVEVLPGISAMLAASARAGAPLGHDFCCLNLSDNLKPWSIIERRLQLAAEADLAMAFYNPRSKARPEGFARALATLRSVCEPERCVILARAVSTPEEQVTVTTLAEVVPEQVDMRTLVLIGSSQTRVLSRLTGDQPWVYTPRQYHSDVKSRRDI</sequence>
<keyword evidence="2" id="KW-0169">Cobalamin biosynthesis</keyword>
<evidence type="ECO:0000313" key="7">
    <source>
        <dbReference type="EMBL" id="ODC04601.1"/>
    </source>
</evidence>
<gene>
    <name evidence="7" type="ORF">BFW38_14765</name>
</gene>
<proteinExistence type="predicted"/>
<dbReference type="PANTHER" id="PTHR47036:SF1">
    <property type="entry name" value="COBALT-FACTOR III C(17)-METHYLTRANSFERASE-RELATED"/>
    <property type="match status" value="1"/>
</dbReference>
<dbReference type="InterPro" id="IPR014776">
    <property type="entry name" value="4pyrrole_Mease_sub2"/>
</dbReference>
<dbReference type="Gene3D" id="3.40.1010.10">
    <property type="entry name" value="Cobalt-precorrin-4 Transmethylase, Domain 1"/>
    <property type="match status" value="1"/>
</dbReference>
<dbReference type="RefSeq" id="WP_068999585.1">
    <property type="nucleotide sequence ID" value="NZ_MDTQ01000001.1"/>
</dbReference>
<dbReference type="EMBL" id="MDTQ01000001">
    <property type="protein sequence ID" value="ODC04601.1"/>
    <property type="molecule type" value="Genomic_DNA"/>
</dbReference>
<dbReference type="STRING" id="197479.BFW38_14765"/>
<dbReference type="Proteomes" id="UP000094291">
    <property type="component" value="Unassembled WGS sequence"/>
</dbReference>
<evidence type="ECO:0000256" key="5">
    <source>
        <dbReference type="ARBA" id="ARBA00022691"/>
    </source>
</evidence>
<evidence type="ECO:0000256" key="1">
    <source>
        <dbReference type="ARBA" id="ARBA00004953"/>
    </source>
</evidence>
<dbReference type="PANTHER" id="PTHR47036">
    <property type="entry name" value="COBALT-FACTOR III C(17)-METHYLTRANSFERASE-RELATED"/>
    <property type="match status" value="1"/>
</dbReference>
<dbReference type="OrthoDB" id="9772960at2"/>
<keyword evidence="3 7" id="KW-0489">Methyltransferase</keyword>
<dbReference type="InterPro" id="IPR000878">
    <property type="entry name" value="4pyrrol_Mease"/>
</dbReference>
<dbReference type="GO" id="GO:0032259">
    <property type="term" value="P:methylation"/>
    <property type="evidence" value="ECO:0007669"/>
    <property type="project" value="UniProtKB-KW"/>
</dbReference>
<accession>A0A1E2VC96</accession>
<keyword evidence="5" id="KW-0949">S-adenosyl-L-methionine</keyword>
<dbReference type="AlphaFoldDB" id="A0A1E2VC96"/>
<evidence type="ECO:0000256" key="3">
    <source>
        <dbReference type="ARBA" id="ARBA00022603"/>
    </source>
</evidence>
<evidence type="ECO:0000256" key="4">
    <source>
        <dbReference type="ARBA" id="ARBA00022679"/>
    </source>
</evidence>
<dbReference type="InterPro" id="IPR006363">
    <property type="entry name" value="Cbl_synth_CobJ/CibH_dom"/>
</dbReference>
<dbReference type="NCBIfam" id="TIGR01466">
    <property type="entry name" value="cobJ_cbiH"/>
    <property type="match status" value="1"/>
</dbReference>
<name>A0A1E2VC96_9GAMM</name>
<dbReference type="InterPro" id="IPR014777">
    <property type="entry name" value="4pyrrole_Mease_sub1"/>
</dbReference>
<dbReference type="InterPro" id="IPR035996">
    <property type="entry name" value="4pyrrol_Methylase_sf"/>
</dbReference>